<feature type="transmembrane region" description="Helical" evidence="1">
    <location>
        <begin position="896"/>
        <end position="916"/>
    </location>
</feature>
<dbReference type="GO" id="GO:0042910">
    <property type="term" value="F:xenobiotic transmembrane transporter activity"/>
    <property type="evidence" value="ECO:0007669"/>
    <property type="project" value="TreeGrafter"/>
</dbReference>
<evidence type="ECO:0000313" key="2">
    <source>
        <dbReference type="EMBL" id="MBB3047392.1"/>
    </source>
</evidence>
<dbReference type="Proteomes" id="UP000537130">
    <property type="component" value="Unassembled WGS sequence"/>
</dbReference>
<dbReference type="Gene3D" id="3.30.2090.10">
    <property type="entry name" value="Multidrug efflux transporter AcrB TolC docking domain, DN and DC subdomains"/>
    <property type="match status" value="2"/>
</dbReference>
<proteinExistence type="predicted"/>
<feature type="transmembrane region" description="Helical" evidence="1">
    <location>
        <begin position="435"/>
        <end position="455"/>
    </location>
</feature>
<keyword evidence="1" id="KW-0812">Transmembrane</keyword>
<dbReference type="PANTHER" id="PTHR32063:SF33">
    <property type="entry name" value="RND SUPERFAMILY EFFLUX PUMP PERMEASE COMPONENT"/>
    <property type="match status" value="1"/>
</dbReference>
<keyword evidence="1" id="KW-0472">Membrane</keyword>
<dbReference type="SUPFAM" id="SSF82693">
    <property type="entry name" value="Multidrug efflux transporter AcrB pore domain, PN1, PN2, PC1 and PC2 subdomains"/>
    <property type="match status" value="2"/>
</dbReference>
<keyword evidence="1" id="KW-1133">Transmembrane helix</keyword>
<dbReference type="Pfam" id="PF00873">
    <property type="entry name" value="ACR_tran"/>
    <property type="match status" value="1"/>
</dbReference>
<dbReference type="PANTHER" id="PTHR32063">
    <property type="match status" value="1"/>
</dbReference>
<dbReference type="GO" id="GO:0005886">
    <property type="term" value="C:plasma membrane"/>
    <property type="evidence" value="ECO:0007669"/>
    <property type="project" value="TreeGrafter"/>
</dbReference>
<dbReference type="Gene3D" id="3.30.70.1430">
    <property type="entry name" value="Multidrug efflux transporter AcrB pore domain"/>
    <property type="match status" value="2"/>
</dbReference>
<evidence type="ECO:0000313" key="3">
    <source>
        <dbReference type="Proteomes" id="UP000537130"/>
    </source>
</evidence>
<feature type="transmembrane region" description="Helical" evidence="1">
    <location>
        <begin position="999"/>
        <end position="1025"/>
    </location>
</feature>
<accession>A0A7W4W4R3</accession>
<feature type="transmembrane region" description="Helical" evidence="1">
    <location>
        <begin position="20"/>
        <end position="37"/>
    </location>
</feature>
<dbReference type="EMBL" id="JACHWY010000001">
    <property type="protein sequence ID" value="MBB3047392.1"/>
    <property type="molecule type" value="Genomic_DNA"/>
</dbReference>
<keyword evidence="3" id="KW-1185">Reference proteome</keyword>
<evidence type="ECO:0000256" key="1">
    <source>
        <dbReference type="SAM" id="Phobius"/>
    </source>
</evidence>
<protein>
    <submittedName>
        <fullName evidence="2">Multidrug efflux pump subunit AcrB</fullName>
    </submittedName>
</protein>
<dbReference type="InterPro" id="IPR027463">
    <property type="entry name" value="AcrB_DN_DC_subdom"/>
</dbReference>
<feature type="transmembrane region" description="Helical" evidence="1">
    <location>
        <begin position="461"/>
        <end position="480"/>
    </location>
</feature>
<comment type="caution">
    <text evidence="2">The sequence shown here is derived from an EMBL/GenBank/DDBJ whole genome shotgun (WGS) entry which is preliminary data.</text>
</comment>
<dbReference type="SUPFAM" id="SSF82714">
    <property type="entry name" value="Multidrug efflux transporter AcrB TolC docking domain, DN and DC subdomains"/>
    <property type="match status" value="2"/>
</dbReference>
<dbReference type="SUPFAM" id="SSF82866">
    <property type="entry name" value="Multidrug efflux transporter AcrB transmembrane domain"/>
    <property type="match status" value="2"/>
</dbReference>
<feature type="transmembrane region" description="Helical" evidence="1">
    <location>
        <begin position="870"/>
        <end position="889"/>
    </location>
</feature>
<dbReference type="PRINTS" id="PR00702">
    <property type="entry name" value="ACRIFLAVINRP"/>
</dbReference>
<dbReference type="Gene3D" id="3.30.70.1320">
    <property type="entry name" value="Multidrug efflux transporter AcrB pore domain like"/>
    <property type="match status" value="1"/>
</dbReference>
<dbReference type="RefSeq" id="WP_183410019.1">
    <property type="nucleotide sequence ID" value="NZ_JACHWY010000001.1"/>
</dbReference>
<gene>
    <name evidence="2" type="ORF">FHR99_001628</name>
</gene>
<organism evidence="2 3">
    <name type="scientific">Litorivivens lipolytica</name>
    <dbReference type="NCBI Taxonomy" id="1524264"/>
    <lineage>
        <taxon>Bacteria</taxon>
        <taxon>Pseudomonadati</taxon>
        <taxon>Pseudomonadota</taxon>
        <taxon>Gammaproteobacteria</taxon>
        <taxon>Litorivivens</taxon>
    </lineage>
</organism>
<feature type="transmembrane region" description="Helical" evidence="1">
    <location>
        <begin position="968"/>
        <end position="987"/>
    </location>
</feature>
<dbReference type="InterPro" id="IPR001036">
    <property type="entry name" value="Acrflvin-R"/>
</dbReference>
<dbReference type="Gene3D" id="1.20.1640.10">
    <property type="entry name" value="Multidrug efflux transporter AcrB transmembrane domain"/>
    <property type="match status" value="2"/>
</dbReference>
<feature type="transmembrane region" description="Helical" evidence="1">
    <location>
        <begin position="391"/>
        <end position="414"/>
    </location>
</feature>
<feature type="transmembrane region" description="Helical" evidence="1">
    <location>
        <begin position="535"/>
        <end position="561"/>
    </location>
</feature>
<sequence length="1043" mass="113296">MENIDTQRGLIAWFARNSVAANLLMALILATGIGAALKLPKTVQPQFETNTIQITAPYPGASPEEVELGIILKIEEALKDIDDIETLQATAQESLATLSLDINDKVDINEVLDEVKSAVDGIANLPEESEKPVINHLEFKEHAANIQIWGNLSERDMKSLIDQIKNEVLQEPGIRIAEAFGGRNYEVSVEVPEANLLKYQLSLAEVAAAIRSSSLNLPGGAIKTDTGEIMLRTKGQAYRQHEFERIPLITYPDGTRLELGDIATINDGFEESSGFSLFNGGFSMGVTVYAANDQDLLKVADAAKAYVERKKLELPEGVNIAYWADISYYLEGRLGMMMKNLGMGALLVFIILTLFLDIKLAFWVMVGLPLCFLGTFAMMSTPMIDVSLNMISLFGFILVLGIVVDDAIIIGESAGDFSQKYGHSTDAIIAGAKRVATPATFGVLTTIMAFLPTLFADGVFAPFPAAFGWVVLCCLSFSLIESKLILPAHLVHSKPSTRGFFALTDALQRTCNRVLQAFVLGMYQPFLRAAIKNRYITASVFVAAMILAGGLVAGGLVRLVMMPSLPNDFIQAKLEMSEGTTEAQLLDGYRAFNEAIIEVNSDYIAKTGNEEGLIKHIFAYAYGGRFVNFMAELTKAEQRTMGSDELSKQWREKIGNIPGARVISVSTAQDMGGGQDVQFKLISNSPQQLKAAARDFAAYLETYDGAYDVRNSADASQDEIVLSTKPMAEALGISLADIATQVRHAFYGAEAQRMQRGNDEVKVMARLPKAEREAISDLENLYLKTGDSNFVPFSVLANASIEPGYSKLTRIDGERAVTVGAAVDRNYAEPDSIAGDLLANYLPQLKQRYPGLDYQADGMTEESSKVFNSLFVGFALALFGIYALLAVPLKSYLQPIIIMGVIPFGIIGAIIGHLVMGLPVDMMSFFGIIALSGVVVNDSLIMVDFTNRAMANGMSVVDAVVQSGTQRYRAIMLTSLTTFFGLAPMLMETSVQAQFVIPMAVSLGFGIIFATVITLILIPCLYVILADFTRRPSETAHAEPASA</sequence>
<name>A0A7W4W4R3_9GAMM</name>
<feature type="transmembrane region" description="Helical" evidence="1">
    <location>
        <begin position="346"/>
        <end position="379"/>
    </location>
</feature>
<dbReference type="AlphaFoldDB" id="A0A7W4W4R3"/>
<feature type="transmembrane region" description="Helical" evidence="1">
    <location>
        <begin position="922"/>
        <end position="947"/>
    </location>
</feature>
<dbReference type="Gene3D" id="3.30.70.1440">
    <property type="entry name" value="Multidrug efflux transporter AcrB pore domain"/>
    <property type="match status" value="1"/>
</dbReference>
<reference evidence="2 3" key="1">
    <citation type="submission" date="2020-08" db="EMBL/GenBank/DDBJ databases">
        <title>Genomic Encyclopedia of Type Strains, Phase III (KMG-III): the genomes of soil and plant-associated and newly described type strains.</title>
        <authorList>
            <person name="Whitman W."/>
        </authorList>
    </citation>
    <scope>NUCLEOTIDE SEQUENCE [LARGE SCALE GENOMIC DNA]</scope>
    <source>
        <strain evidence="2 3">CECT 8654</strain>
    </source>
</reference>